<dbReference type="Proteomes" id="UP000785679">
    <property type="component" value="Unassembled WGS sequence"/>
</dbReference>
<comment type="caution">
    <text evidence="2">The sequence shown here is derived from an EMBL/GenBank/DDBJ whole genome shotgun (WGS) entry which is preliminary data.</text>
</comment>
<dbReference type="EMBL" id="RRYP01001458">
    <property type="protein sequence ID" value="TNV85921.1"/>
    <property type="molecule type" value="Genomic_DNA"/>
</dbReference>
<dbReference type="AlphaFoldDB" id="A0A8J8P1V9"/>
<proteinExistence type="predicted"/>
<organism evidence="2 3">
    <name type="scientific">Halteria grandinella</name>
    <dbReference type="NCBI Taxonomy" id="5974"/>
    <lineage>
        <taxon>Eukaryota</taxon>
        <taxon>Sar</taxon>
        <taxon>Alveolata</taxon>
        <taxon>Ciliophora</taxon>
        <taxon>Intramacronucleata</taxon>
        <taxon>Spirotrichea</taxon>
        <taxon>Stichotrichia</taxon>
        <taxon>Sporadotrichida</taxon>
        <taxon>Halteriidae</taxon>
        <taxon>Halteria</taxon>
    </lineage>
</organism>
<reference evidence="2" key="1">
    <citation type="submission" date="2019-06" db="EMBL/GenBank/DDBJ databases">
        <authorList>
            <person name="Zheng W."/>
        </authorList>
    </citation>
    <scope>NUCLEOTIDE SEQUENCE</scope>
    <source>
        <strain evidence="2">QDHG01</strain>
    </source>
</reference>
<protein>
    <submittedName>
        <fullName evidence="2">Uncharacterized protein</fullName>
    </submittedName>
</protein>
<evidence type="ECO:0000313" key="3">
    <source>
        <dbReference type="Proteomes" id="UP000785679"/>
    </source>
</evidence>
<feature type="compositionally biased region" description="Polar residues" evidence="1">
    <location>
        <begin position="21"/>
        <end position="37"/>
    </location>
</feature>
<keyword evidence="3" id="KW-1185">Reference proteome</keyword>
<gene>
    <name evidence="2" type="ORF">FGO68_gene15603</name>
</gene>
<feature type="region of interest" description="Disordered" evidence="1">
    <location>
        <begin position="1"/>
        <end position="72"/>
    </location>
</feature>
<accession>A0A8J8P1V9</accession>
<evidence type="ECO:0000313" key="2">
    <source>
        <dbReference type="EMBL" id="TNV85921.1"/>
    </source>
</evidence>
<evidence type="ECO:0000256" key="1">
    <source>
        <dbReference type="SAM" id="MobiDB-lite"/>
    </source>
</evidence>
<sequence>MKSNNKPKQGAGSRPAIAAQPKTQSQRQVAHATQRTATPKAAKFHSPLVPPQPLAPQALPMNPETDHPSTRVKMEKLDKYVKEKMKLSLMARGIFDVTYQEQCQMQQYIVEKLFVDMGQIIKE</sequence>
<name>A0A8J8P1V9_HALGN</name>